<sequence>MLEHVKRTEYIKQFVAFLFFLVLVAFSSTKLLAATLFGDWYGFSHVDISPLFLHYTPQVSDSVSFFDKLSIFYSFEKSFDVKNPKPLYDGFTLFSTFSSFLKLSDVKYWQRGGYYDLWCQLIQLKLFNQRDSLNIKFGLGLGLSIESVSISLGNSKFLEDFDEFSFPHENRVHLLNLLARFVFSFDIPTGLIYASYLRYSIAFNVIWTVFGPFADPLVLVEAPDFERTRTQWQHSIAFKLSF</sequence>
<comment type="caution">
    <text evidence="1">The sequence shown here is derived from an EMBL/GenBank/DDBJ whole genome shotgun (WGS) entry which is preliminary data.</text>
</comment>
<dbReference type="EMBL" id="LWAF01000007">
    <property type="protein sequence ID" value="ODN30377.1"/>
    <property type="molecule type" value="Genomic_DNA"/>
</dbReference>
<accession>A0A1E3G2C2</accession>
<evidence type="ECO:0000313" key="2">
    <source>
        <dbReference type="Proteomes" id="UP000094570"/>
    </source>
</evidence>
<organism evidence="1 2">
    <name type="scientific">Fervidobacterium thailandense</name>
    <dbReference type="NCBI Taxonomy" id="1008305"/>
    <lineage>
        <taxon>Bacteria</taxon>
        <taxon>Thermotogati</taxon>
        <taxon>Thermotogota</taxon>
        <taxon>Thermotogae</taxon>
        <taxon>Thermotogales</taxon>
        <taxon>Fervidobacteriaceae</taxon>
        <taxon>Fervidobacterium</taxon>
    </lineage>
</organism>
<gene>
    <name evidence="1" type="ORF">A4H02_05875</name>
</gene>
<protein>
    <recommendedName>
        <fullName evidence="3">Outer membrane protein beta-barrel domain-containing protein</fullName>
    </recommendedName>
</protein>
<proteinExistence type="predicted"/>
<dbReference type="RefSeq" id="WP_069293245.1">
    <property type="nucleotide sequence ID" value="NZ_CP140110.1"/>
</dbReference>
<keyword evidence="2" id="KW-1185">Reference proteome</keyword>
<dbReference type="STRING" id="1008305.A4H02_05875"/>
<evidence type="ECO:0008006" key="3">
    <source>
        <dbReference type="Google" id="ProtNLM"/>
    </source>
</evidence>
<dbReference type="AlphaFoldDB" id="A0A1E3G2C2"/>
<reference evidence="2" key="1">
    <citation type="submission" date="2016-04" db="EMBL/GenBank/DDBJ databases">
        <title>The genome sequence project of a novel Fervidobacterium isolate from a hot spring in Thailand.</title>
        <authorList>
            <person name="Gonzalez J.M."/>
            <person name="Cuecas A."/>
            <person name="Kanoksilapatham W."/>
        </authorList>
    </citation>
    <scope>NUCLEOTIDE SEQUENCE [LARGE SCALE GENOMIC DNA]</scope>
    <source>
        <strain evidence="2">FC2004</strain>
    </source>
</reference>
<evidence type="ECO:0000313" key="1">
    <source>
        <dbReference type="EMBL" id="ODN30377.1"/>
    </source>
</evidence>
<name>A0A1E3G2C2_9BACT</name>
<dbReference type="Proteomes" id="UP000094570">
    <property type="component" value="Unassembled WGS sequence"/>
</dbReference>